<dbReference type="InterPro" id="IPR000182">
    <property type="entry name" value="GNAT_dom"/>
</dbReference>
<evidence type="ECO:0000313" key="2">
    <source>
        <dbReference type="EMBL" id="KIU11277.1"/>
    </source>
</evidence>
<reference evidence="3 7" key="2">
    <citation type="submission" date="2015-09" db="EMBL/GenBank/DDBJ databases">
        <title>Spore heat resistance.</title>
        <authorList>
            <person name="Boekhorst J."/>
            <person name="Berendsen E.M."/>
            <person name="Wells-Bennik M.H."/>
            <person name="Kuipers O.P."/>
        </authorList>
    </citation>
    <scope>NUCLEOTIDE SEQUENCE [LARGE SCALE GENOMIC DNA]</scope>
    <source>
        <strain evidence="3 7">B4122</strain>
    </source>
</reference>
<dbReference type="PROSITE" id="PS51186">
    <property type="entry name" value="GNAT"/>
    <property type="match status" value="1"/>
</dbReference>
<evidence type="ECO:0000313" key="6">
    <source>
        <dbReference type="Proteomes" id="UP000032247"/>
    </source>
</evidence>
<organism evidence="2 6">
    <name type="scientific">Bacillus subtilis</name>
    <dbReference type="NCBI Taxonomy" id="1423"/>
    <lineage>
        <taxon>Bacteria</taxon>
        <taxon>Bacillati</taxon>
        <taxon>Bacillota</taxon>
        <taxon>Bacilli</taxon>
        <taxon>Bacillales</taxon>
        <taxon>Bacillaceae</taxon>
        <taxon>Bacillus</taxon>
    </lineage>
</organism>
<dbReference type="CDD" id="cd04301">
    <property type="entry name" value="NAT_SF"/>
    <property type="match status" value="1"/>
</dbReference>
<dbReference type="InterPro" id="IPR022525">
    <property type="entry name" value="GNAT_AblB"/>
</dbReference>
<dbReference type="Proteomes" id="UP000032247">
    <property type="component" value="Unassembled WGS sequence"/>
</dbReference>
<reference evidence="4" key="3">
    <citation type="submission" date="2021-03" db="EMBL/GenBank/DDBJ databases">
        <title>Isolation of Bacillus subtilis from fermented food sample.</title>
        <authorList>
            <person name="Lakshmanan V."/>
            <person name="Athira K."/>
            <person name="Rajagopal K."/>
        </authorList>
    </citation>
    <scope>NUCLEOTIDE SEQUENCE</scope>
    <source>
        <strain evidence="4">S1</strain>
    </source>
</reference>
<dbReference type="STRING" id="483913.AN935_10460"/>
<evidence type="ECO:0000313" key="7">
    <source>
        <dbReference type="Proteomes" id="UP000076442"/>
    </source>
</evidence>
<dbReference type="EMBL" id="JAGFPW010000014">
    <property type="protein sequence ID" value="MBO3795679.1"/>
    <property type="molecule type" value="Genomic_DNA"/>
</dbReference>
<dbReference type="RefSeq" id="WP_042976299.1">
    <property type="nucleotide sequence ID" value="NZ_CP076083.1"/>
</dbReference>
<feature type="domain" description="N-acetyltransferase" evidence="1">
    <location>
        <begin position="125"/>
        <end position="271"/>
    </location>
</feature>
<dbReference type="NCBIfam" id="TIGR03827">
    <property type="entry name" value="GNAT_ablB"/>
    <property type="match status" value="1"/>
</dbReference>
<dbReference type="InterPro" id="IPR016181">
    <property type="entry name" value="Acyl_CoA_acyltransferase"/>
</dbReference>
<sequence>MLKSIKSSGVTAVLDHDGFNKRIRVVRYDGAIEKALPDIVAAAKEEDAEKIIVYAKQHDEPILAKQLFAPEGYLKGYYLGYSACVMVRYLSESRRQTDSYTEEQEIIEAIYRTAPRLHNDSTPVFTMRKAETNDMYQLSMLYKKVFRTYPTPVFDPAYIEKTMNANTVYYIMLDHDRLISAASAEINPELGHAEITDCAVLPEYRGHSLTSYLIEALEKEMAGKDIFHVFSLARASSFGMNAVLYHSGYQYGGRLINNCFIAEGLENMNIWCKQL</sequence>
<protein>
    <submittedName>
        <fullName evidence="2 5">Acetyltransferase</fullName>
    </submittedName>
    <submittedName>
        <fullName evidence="3">Beta-lysine acetyltransferase</fullName>
    </submittedName>
    <submittedName>
        <fullName evidence="4">Putative beta-lysine N-acetyltransferase</fullName>
    </submittedName>
</protein>
<dbReference type="EMBL" id="CP120576">
    <property type="protein sequence ID" value="WEY83448.1"/>
    <property type="molecule type" value="Genomic_DNA"/>
</dbReference>
<dbReference type="GO" id="GO:0008080">
    <property type="term" value="F:N-acetyltransferase activity"/>
    <property type="evidence" value="ECO:0007669"/>
    <property type="project" value="InterPro"/>
</dbReference>
<dbReference type="Pfam" id="PF00583">
    <property type="entry name" value="Acetyltransf_1"/>
    <property type="match status" value="1"/>
</dbReference>
<keyword evidence="2" id="KW-0808">Transferase</keyword>
<dbReference type="AlphaFoldDB" id="A0A0D1KYP9"/>
<dbReference type="SUPFAM" id="SSF55729">
    <property type="entry name" value="Acyl-CoA N-acyltransferases (Nat)"/>
    <property type="match status" value="1"/>
</dbReference>
<reference evidence="5" key="4">
    <citation type="submission" date="2023-03" db="EMBL/GenBank/DDBJ databases">
        <title>Complete genome sequences of 52 Bacillus and Priestia strains isolated from West-African fermentations and 26 reference strains from the DSMZ collection.</title>
        <authorList>
            <person name="Wiedenbein E.S."/>
            <person name="Canoy T.S."/>
            <person name="Hui Y."/>
            <person name="Parkouda C."/>
            <person name="Dawende C."/>
            <person name="Ametefe E."/>
            <person name="Jespersen L."/>
            <person name="Nielsen D.S."/>
        </authorList>
    </citation>
    <scope>NUCLEOTIDE SEQUENCE</scope>
    <source>
        <strain evidence="5">PRO56</strain>
    </source>
</reference>
<evidence type="ECO:0000313" key="4">
    <source>
        <dbReference type="EMBL" id="MBO3795679.1"/>
    </source>
</evidence>
<evidence type="ECO:0000259" key="1">
    <source>
        <dbReference type="PROSITE" id="PS51186"/>
    </source>
</evidence>
<accession>A0A0D1KYP9</accession>
<evidence type="ECO:0000313" key="5">
    <source>
        <dbReference type="EMBL" id="WEY83448.1"/>
    </source>
</evidence>
<dbReference type="Proteomes" id="UP000076442">
    <property type="component" value="Unassembled WGS sequence"/>
</dbReference>
<gene>
    <name evidence="4" type="primary">ablB</name>
    <name evidence="3" type="ORF">B4122_2023</name>
    <name evidence="4" type="ORF">J5227_15525</name>
    <name evidence="5" type="ORF">P5633_13565</name>
    <name evidence="2" type="ORF">SC09_Contig24orf00203</name>
</gene>
<dbReference type="EMBL" id="LJZV01000012">
    <property type="protein sequence ID" value="KZD91381.1"/>
    <property type="molecule type" value="Genomic_DNA"/>
</dbReference>
<dbReference type="PATRIC" id="fig|1423.173.peg.1925"/>
<dbReference type="Gene3D" id="3.40.630.30">
    <property type="match status" value="1"/>
</dbReference>
<name>A0A0D1KYP9_BACIU</name>
<dbReference type="Proteomes" id="UP000665181">
    <property type="component" value="Unassembled WGS sequence"/>
</dbReference>
<dbReference type="Proteomes" id="UP001214898">
    <property type="component" value="Chromosome"/>
</dbReference>
<evidence type="ECO:0000313" key="3">
    <source>
        <dbReference type="EMBL" id="KZD91381.1"/>
    </source>
</evidence>
<proteinExistence type="predicted"/>
<dbReference type="EMBL" id="JXBC01000003">
    <property type="protein sequence ID" value="KIU11277.1"/>
    <property type="molecule type" value="Genomic_DNA"/>
</dbReference>
<reference evidence="2 6" key="1">
    <citation type="submission" date="2014-12" db="EMBL/GenBank/DDBJ databases">
        <title>Comparative genome analysis of Bacillus coagulans HM-08, Clostridium butyricum HM-68, Bacillus subtilis HM-66 and Bacillus licheniformis BL-09.</title>
        <authorList>
            <person name="Zhang H."/>
        </authorList>
    </citation>
    <scope>NUCLEOTIDE SEQUENCE [LARGE SCALE GENOMIC DNA]</scope>
    <source>
        <strain evidence="2 6">HM-66</strain>
    </source>
</reference>